<keyword evidence="2" id="KW-1185">Reference proteome</keyword>
<dbReference type="PANTHER" id="PTHR34065:SF1">
    <property type="entry name" value="CELL DIVISION CONTROL PROTEIN 14"/>
    <property type="match status" value="1"/>
</dbReference>
<dbReference type="InterPro" id="IPR012535">
    <property type="entry name" value="Cell_div_Cdc14"/>
</dbReference>
<dbReference type="STRING" id="2163413.A0A4P6XM10"/>
<organism evidence="1 2">
    <name type="scientific">Metschnikowia aff. pulcherrima</name>
    <dbReference type="NCBI Taxonomy" id="2163413"/>
    <lineage>
        <taxon>Eukaryota</taxon>
        <taxon>Fungi</taxon>
        <taxon>Dikarya</taxon>
        <taxon>Ascomycota</taxon>
        <taxon>Saccharomycotina</taxon>
        <taxon>Pichiomycetes</taxon>
        <taxon>Metschnikowiaceae</taxon>
        <taxon>Metschnikowia</taxon>
    </lineage>
</organism>
<name>A0A4P6XM10_9ASCO</name>
<protein>
    <submittedName>
        <fullName evidence="1">Cell division control protein 14, SIN component</fullName>
    </submittedName>
</protein>
<dbReference type="GO" id="GO:0051301">
    <property type="term" value="P:cell division"/>
    <property type="evidence" value="ECO:0007669"/>
    <property type="project" value="UniProtKB-KW"/>
</dbReference>
<keyword evidence="1" id="KW-0131">Cell cycle</keyword>
<proteinExistence type="predicted"/>
<evidence type="ECO:0000313" key="2">
    <source>
        <dbReference type="Proteomes" id="UP000292447"/>
    </source>
</evidence>
<keyword evidence="1" id="KW-0132">Cell division</keyword>
<gene>
    <name evidence="1" type="primary">MPUL0C02660</name>
    <name evidence="1" type="ORF">METSCH_C02660</name>
</gene>
<dbReference type="PANTHER" id="PTHR34065">
    <property type="entry name" value="CELL DIVISION CONTROL PROTEIN 14"/>
    <property type="match status" value="1"/>
</dbReference>
<dbReference type="AlphaFoldDB" id="A0A4P6XM10"/>
<evidence type="ECO:0000313" key="1">
    <source>
        <dbReference type="EMBL" id="QBM88300.1"/>
    </source>
</evidence>
<accession>A0A4P6XM10</accession>
<sequence length="257" mass="28839">MQTELCPILEQINSVDVDRIWKGLKSLEAFLESLSPAVRKYHRSGIVSNKLASFRALQENFQYNVASGLLKTYSLLASSSETINDIYFAKANFLFSGLLLIHPESRLLFGNEQNMALILSFLDPESGSYKENLGVSFVSLLIHILIKDVRNMRLFEKNNGCQILIHHLNVNPAEVSRNQDGGNVTKDQSTLHFKVIEFLILYLSDESELLALPNNAGVHSVSVREKADLFRPKFPGIDDLIESLNDLNSLRSAPYLG</sequence>
<dbReference type="Pfam" id="PF08045">
    <property type="entry name" value="CDC14"/>
    <property type="match status" value="1"/>
</dbReference>
<reference evidence="2" key="1">
    <citation type="submission" date="2019-03" db="EMBL/GenBank/DDBJ databases">
        <title>Snf2 controls pulcherriminic acid biosynthesis and connects pigmentation and antifungal activity of the yeast Metschnikowia pulcherrima.</title>
        <authorList>
            <person name="Gore-Lloyd D."/>
            <person name="Sumann I."/>
            <person name="Brachmann A.O."/>
            <person name="Schneeberger K."/>
            <person name="Ortiz-Merino R.A."/>
            <person name="Moreno-Beltran M."/>
            <person name="Schlaefli M."/>
            <person name="Kirner P."/>
            <person name="Santos Kron A."/>
            <person name="Wolfe K.H."/>
            <person name="Piel J."/>
            <person name="Ahrens C.H."/>
            <person name="Henk D."/>
            <person name="Freimoser F.M."/>
        </authorList>
    </citation>
    <scope>NUCLEOTIDE SEQUENCE [LARGE SCALE GENOMIC DNA]</scope>
    <source>
        <strain evidence="2">APC 1.2</strain>
    </source>
</reference>
<dbReference type="EMBL" id="CP034458">
    <property type="protein sequence ID" value="QBM88300.1"/>
    <property type="molecule type" value="Genomic_DNA"/>
</dbReference>
<dbReference type="Proteomes" id="UP000292447">
    <property type="component" value="Chromosome III"/>
</dbReference>